<evidence type="ECO:0000256" key="1">
    <source>
        <dbReference type="SAM" id="Phobius"/>
    </source>
</evidence>
<dbReference type="OMA" id="RMTWIAV"/>
<keyword evidence="1" id="KW-0812">Transmembrane</keyword>
<dbReference type="PANTHER" id="PTHR31414:SF18">
    <property type="entry name" value="TRANSMEMBRANE PROTEIN-RELATED"/>
    <property type="match status" value="1"/>
</dbReference>
<dbReference type="Proteomes" id="UP000053144">
    <property type="component" value="Chromosome 8"/>
</dbReference>
<reference evidence="3" key="1">
    <citation type="journal article" date="2015" name="Proc. Natl. Acad. Sci. U.S.A.">
        <title>Genome sequencing of adzuki bean (Vigna angularis) provides insight into high starch and low fat accumulation and domestication.</title>
        <authorList>
            <person name="Yang K."/>
            <person name="Tian Z."/>
            <person name="Chen C."/>
            <person name="Luo L."/>
            <person name="Zhao B."/>
            <person name="Wang Z."/>
            <person name="Yu L."/>
            <person name="Li Y."/>
            <person name="Sun Y."/>
            <person name="Li W."/>
            <person name="Chen Y."/>
            <person name="Li Y."/>
            <person name="Zhang Y."/>
            <person name="Ai D."/>
            <person name="Zhao J."/>
            <person name="Shang C."/>
            <person name="Ma Y."/>
            <person name="Wu B."/>
            <person name="Wang M."/>
            <person name="Gao L."/>
            <person name="Sun D."/>
            <person name="Zhang P."/>
            <person name="Guo F."/>
            <person name="Wang W."/>
            <person name="Li Y."/>
            <person name="Wang J."/>
            <person name="Varshney R.K."/>
            <person name="Wang J."/>
            <person name="Ling H.Q."/>
            <person name="Wan P."/>
        </authorList>
    </citation>
    <scope>NUCLEOTIDE SEQUENCE</scope>
    <source>
        <strain evidence="3">cv. Jingnong 6</strain>
    </source>
</reference>
<organism evidence="2 3">
    <name type="scientific">Phaseolus angularis</name>
    <name type="common">Azuki bean</name>
    <name type="synonym">Vigna angularis</name>
    <dbReference type="NCBI Taxonomy" id="3914"/>
    <lineage>
        <taxon>Eukaryota</taxon>
        <taxon>Viridiplantae</taxon>
        <taxon>Streptophyta</taxon>
        <taxon>Embryophyta</taxon>
        <taxon>Tracheophyta</taxon>
        <taxon>Spermatophyta</taxon>
        <taxon>Magnoliopsida</taxon>
        <taxon>eudicotyledons</taxon>
        <taxon>Gunneridae</taxon>
        <taxon>Pentapetalae</taxon>
        <taxon>rosids</taxon>
        <taxon>fabids</taxon>
        <taxon>Fabales</taxon>
        <taxon>Fabaceae</taxon>
        <taxon>Papilionoideae</taxon>
        <taxon>50 kb inversion clade</taxon>
        <taxon>NPAAA clade</taxon>
        <taxon>indigoferoid/millettioid clade</taxon>
        <taxon>Phaseoleae</taxon>
        <taxon>Vigna</taxon>
    </lineage>
</organism>
<evidence type="ECO:0000313" key="3">
    <source>
        <dbReference type="Proteomes" id="UP000053144"/>
    </source>
</evidence>
<accession>A0A0L9V6Z1</accession>
<keyword evidence="1" id="KW-0472">Membrane</keyword>
<dbReference type="PANTHER" id="PTHR31414">
    <property type="entry name" value="TRANSMEMBRANE PROTEIN DDB_G0292058"/>
    <property type="match status" value="1"/>
</dbReference>
<gene>
    <name evidence="2" type="ORF">LR48_Vigan08g165300</name>
</gene>
<dbReference type="EMBL" id="CM003378">
    <property type="protein sequence ID" value="KOM50826.1"/>
    <property type="molecule type" value="Genomic_DNA"/>
</dbReference>
<evidence type="ECO:0000313" key="2">
    <source>
        <dbReference type="EMBL" id="KOM50826.1"/>
    </source>
</evidence>
<feature type="transmembrane region" description="Helical" evidence="1">
    <location>
        <begin position="283"/>
        <end position="304"/>
    </location>
</feature>
<dbReference type="AlphaFoldDB" id="A0A0L9V6Z1"/>
<sequence length="320" mass="36204">MEERRKNIVNFRKGKHIDLVSSVVVYVGSANFNFQARTSVNVIAKIADDAAAIVHDASTVLKDLQKQLESGITADVITKLNSTAKRMDKAVDEILKKTWKHRRTVNKTFRVVFSQDTCIVLKNFEENPYNATLSSALPCAKLLSAKTFLHKIAAGISQIVYEVNTKPGSLLPKGVILCNPFSAPPEYLYQPEMCQPGTVKIGDIPKVLKHYTCVSDNKKKCTSSKDSMNVGEYSLLETYTNLLQSILNLYPRMEQLIECQLVKDALSQIILKHCKPLKKFSRMTWIAVMFLAVFMVFFLVMWIIRACQDHSRRHRSDCPV</sequence>
<dbReference type="Gramene" id="KOM50826">
    <property type="protein sequence ID" value="KOM50826"/>
    <property type="gene ID" value="LR48_Vigan08g165300"/>
</dbReference>
<name>A0A0L9V6Z1_PHAAN</name>
<protein>
    <submittedName>
        <fullName evidence="2">Uncharacterized protein</fullName>
    </submittedName>
</protein>
<dbReference type="STRING" id="3914.A0A0L9V6Z1"/>
<proteinExistence type="predicted"/>
<dbReference type="InterPro" id="IPR040283">
    <property type="entry name" value="DDB_G0292058-like"/>
</dbReference>
<dbReference type="GO" id="GO:0016020">
    <property type="term" value="C:membrane"/>
    <property type="evidence" value="ECO:0007669"/>
    <property type="project" value="TreeGrafter"/>
</dbReference>
<keyword evidence="1" id="KW-1133">Transmembrane helix</keyword>